<feature type="transmembrane region" description="Helical" evidence="3">
    <location>
        <begin position="310"/>
        <end position="335"/>
    </location>
</feature>
<keyword evidence="3" id="KW-1133">Transmembrane helix</keyword>
<evidence type="ECO:0000313" key="5">
    <source>
        <dbReference type="EMBL" id="AFY95175.1"/>
    </source>
</evidence>
<dbReference type="InterPro" id="IPR008271">
    <property type="entry name" value="Ser/Thr_kinase_AS"/>
</dbReference>
<protein>
    <submittedName>
        <fullName evidence="5">Protein kinase family protein</fullName>
    </submittedName>
</protein>
<dbReference type="PANTHER" id="PTHR24363:SF7">
    <property type="entry name" value="SERINE_THREONINE-PROTEIN KINASE-LIKE PROTEIN E"/>
    <property type="match status" value="1"/>
</dbReference>
<dbReference type="OrthoDB" id="502205at2"/>
<dbReference type="Proteomes" id="UP000010366">
    <property type="component" value="Chromosome"/>
</dbReference>
<dbReference type="AlphaFoldDB" id="K9UK26"/>
<dbReference type="PROSITE" id="PS00108">
    <property type="entry name" value="PROTEIN_KINASE_ST"/>
    <property type="match status" value="1"/>
</dbReference>
<dbReference type="PANTHER" id="PTHR24363">
    <property type="entry name" value="SERINE/THREONINE PROTEIN KINASE"/>
    <property type="match status" value="1"/>
</dbReference>
<evidence type="ECO:0000313" key="6">
    <source>
        <dbReference type="Proteomes" id="UP000010366"/>
    </source>
</evidence>
<dbReference type="SMART" id="SM00220">
    <property type="entry name" value="S_TKc"/>
    <property type="match status" value="1"/>
</dbReference>
<keyword evidence="3" id="KW-0472">Membrane</keyword>
<gene>
    <name evidence="5" type="ORF">Cha6605_4233</name>
</gene>
<keyword evidence="1" id="KW-0547">Nucleotide-binding</keyword>
<dbReference type="EMBL" id="CP003600">
    <property type="protein sequence ID" value="AFY95175.1"/>
    <property type="molecule type" value="Genomic_DNA"/>
</dbReference>
<proteinExistence type="predicted"/>
<sequence length="460" mass="52265">MQNSNAEIIGQVLCDRYQIEKQLGQKTGRRTFLAIDLQTESPVVIKLLIFNNEFIWEDLKLFEREAETLKHLELPAIPRYLDYFEFDLPNLKGFALVQTYIDAPSLEEVVSSGRRFTEGELQEFAASMLDILDYLHSLQPPVIHRDIKPSNILLSNRSGNSIGEVYLVDFGSVQNVAAKDGGTMTVVGTYGYMPMEQFGGKTVPASDLYSLGATLIYTIAGTHPADLPQDDGKIQLPVNNLSKSWRRWVETMTEVSLKKRFPDVIKAKLALDRLGEPEAIVRQKPYGSKIALIKNPDRIEIVIPDRRFPIMWGTAIALSIFFMPIVSITLSVMVAKILGSSLTLFFAYQLVPSLPFIYNFTYYFCGKLHLQIDDNEVKFHKTLFGLKVGRQIPSSPRSKIDKLTYNIHNRTRSKKKISLLLREIVIRAGVREYRIHSSSEAECEWLLAELSEWINLPVSK</sequence>
<keyword evidence="5" id="KW-0418">Kinase</keyword>
<dbReference type="GO" id="GO:0004674">
    <property type="term" value="F:protein serine/threonine kinase activity"/>
    <property type="evidence" value="ECO:0007669"/>
    <property type="project" value="TreeGrafter"/>
</dbReference>
<dbReference type="eggNOG" id="COG0515">
    <property type="taxonomic scope" value="Bacteria"/>
</dbReference>
<dbReference type="GO" id="GO:0005524">
    <property type="term" value="F:ATP binding"/>
    <property type="evidence" value="ECO:0007669"/>
    <property type="project" value="UniProtKB-KW"/>
</dbReference>
<dbReference type="CDD" id="cd14014">
    <property type="entry name" value="STKc_PknB_like"/>
    <property type="match status" value="1"/>
</dbReference>
<keyword evidence="6" id="KW-1185">Reference proteome</keyword>
<dbReference type="PATRIC" id="fig|1173020.3.peg.4852"/>
<dbReference type="InterPro" id="IPR000719">
    <property type="entry name" value="Prot_kinase_dom"/>
</dbReference>
<keyword evidence="2" id="KW-0067">ATP-binding</keyword>
<name>K9UK26_CHAP6</name>
<dbReference type="STRING" id="1173020.Cha6605_4233"/>
<keyword evidence="3" id="KW-0812">Transmembrane</keyword>
<evidence type="ECO:0000256" key="3">
    <source>
        <dbReference type="SAM" id="Phobius"/>
    </source>
</evidence>
<evidence type="ECO:0000256" key="1">
    <source>
        <dbReference type="ARBA" id="ARBA00022741"/>
    </source>
</evidence>
<dbReference type="RefSeq" id="WP_015161284.1">
    <property type="nucleotide sequence ID" value="NC_019697.1"/>
</dbReference>
<dbReference type="InterPro" id="IPR011009">
    <property type="entry name" value="Kinase-like_dom_sf"/>
</dbReference>
<accession>K9UK26</accession>
<keyword evidence="5" id="KW-0808">Transferase</keyword>
<reference evidence="5 6" key="1">
    <citation type="submission" date="2012-05" db="EMBL/GenBank/DDBJ databases">
        <title>Finished chromosome of genome of Chamaesiphon sp. PCC 6605.</title>
        <authorList>
            <consortium name="US DOE Joint Genome Institute"/>
            <person name="Gugger M."/>
            <person name="Coursin T."/>
            <person name="Rippka R."/>
            <person name="Tandeau De Marsac N."/>
            <person name="Huntemann M."/>
            <person name="Wei C.-L."/>
            <person name="Han J."/>
            <person name="Detter J.C."/>
            <person name="Han C."/>
            <person name="Tapia R."/>
            <person name="Chen A."/>
            <person name="Kyrpides N."/>
            <person name="Mavromatis K."/>
            <person name="Markowitz V."/>
            <person name="Szeto E."/>
            <person name="Ivanova N."/>
            <person name="Pagani I."/>
            <person name="Pati A."/>
            <person name="Goodwin L."/>
            <person name="Nordberg H.P."/>
            <person name="Cantor M.N."/>
            <person name="Hua S.X."/>
            <person name="Woyke T."/>
            <person name="Kerfeld C.A."/>
        </authorList>
    </citation>
    <scope>NUCLEOTIDE SEQUENCE [LARGE SCALE GENOMIC DNA]</scope>
    <source>
        <strain evidence="6">ATCC 27169 / PCC 6605</strain>
    </source>
</reference>
<feature type="domain" description="Protein kinase" evidence="4">
    <location>
        <begin position="17"/>
        <end position="281"/>
    </location>
</feature>
<dbReference type="Pfam" id="PF00069">
    <property type="entry name" value="Pkinase"/>
    <property type="match status" value="1"/>
</dbReference>
<dbReference type="HOGENOM" id="CLU_000288_135_7_3"/>
<evidence type="ECO:0000256" key="2">
    <source>
        <dbReference type="ARBA" id="ARBA00022840"/>
    </source>
</evidence>
<organism evidence="5 6">
    <name type="scientific">Chamaesiphon minutus (strain ATCC 27169 / PCC 6605)</name>
    <dbReference type="NCBI Taxonomy" id="1173020"/>
    <lineage>
        <taxon>Bacteria</taxon>
        <taxon>Bacillati</taxon>
        <taxon>Cyanobacteriota</taxon>
        <taxon>Cyanophyceae</taxon>
        <taxon>Gomontiellales</taxon>
        <taxon>Chamaesiphonaceae</taxon>
        <taxon>Chamaesiphon</taxon>
    </lineage>
</organism>
<dbReference type="PROSITE" id="PS50011">
    <property type="entry name" value="PROTEIN_KINASE_DOM"/>
    <property type="match status" value="1"/>
</dbReference>
<evidence type="ECO:0000259" key="4">
    <source>
        <dbReference type="PROSITE" id="PS50011"/>
    </source>
</evidence>
<dbReference type="Gene3D" id="1.10.510.10">
    <property type="entry name" value="Transferase(Phosphotransferase) domain 1"/>
    <property type="match status" value="1"/>
</dbReference>
<dbReference type="SUPFAM" id="SSF56112">
    <property type="entry name" value="Protein kinase-like (PK-like)"/>
    <property type="match status" value="1"/>
</dbReference>
<dbReference type="KEGG" id="cmp:Cha6605_4233"/>
<feature type="transmembrane region" description="Helical" evidence="3">
    <location>
        <begin position="342"/>
        <end position="364"/>
    </location>
</feature>